<keyword evidence="3" id="KW-0479">Metal-binding</keyword>
<dbReference type="InterPro" id="IPR013520">
    <property type="entry name" value="Ribonucl_H"/>
</dbReference>
<dbReference type="GO" id="GO:0008408">
    <property type="term" value="F:3'-5' exonuclease activity"/>
    <property type="evidence" value="ECO:0007669"/>
    <property type="project" value="TreeGrafter"/>
</dbReference>
<dbReference type="SUPFAM" id="SSF53098">
    <property type="entry name" value="Ribonuclease H-like"/>
    <property type="match status" value="1"/>
</dbReference>
<protein>
    <submittedName>
        <fullName evidence="10">Protein NEN1-like</fullName>
    </submittedName>
</protein>
<sequence>MEMDASPSMPFQAQLPVELAGGPEIAFFDLETTMPLRGSWKRYALLEFGAILVCPKKLVEVGSYSTLIRPSDLSVITDASIRCNGICPELVASAPSFHEVADEVFRILHGRVWAGHNILKFDCVRIQEAFEEIGRPSPQPRGTIDTLPLLTQKFGKRAGNMKMDSLAAYFGLGRQMHRSLGDVRMNLEILKYCATVLFLESNYSDMFPVNSLINESTIPRNNAGGSASPVETNATADPSAPASNMEPFDLMHNIEQMRIDQNESMENFRSTTSVATLAAGEGCSQCVGFSQPEEVSTQCVRASLAPSPYQQSVPRIVLLHKDTPLQLCQMGMKIHFRLSTKFAPKLSFMVYVESSLHNILDLCDNLAESLHVESGSSSQWRHVINTNYAKSASVRLHIPTVINDHVAMYSTEIYHKEPSGNTRRLVFREPDAEELEPLIIPGNMVDAYFNLETYDFQEYAGIRLVAKTLVLHAN</sequence>
<dbReference type="SMART" id="SM00479">
    <property type="entry name" value="EXOIII"/>
    <property type="match status" value="1"/>
</dbReference>
<feature type="domain" description="Exonuclease" evidence="8">
    <location>
        <begin position="24"/>
        <end position="199"/>
    </location>
</feature>
<dbReference type="GeneID" id="120282519"/>
<dbReference type="CDD" id="cd06127">
    <property type="entry name" value="DEDDh"/>
    <property type="match status" value="1"/>
</dbReference>
<evidence type="ECO:0000256" key="4">
    <source>
        <dbReference type="ARBA" id="ARBA00022801"/>
    </source>
</evidence>
<organism evidence="9 10">
    <name type="scientific">Dioscorea cayennensis subsp. rotundata</name>
    <name type="common">White Guinea yam</name>
    <name type="synonym">Dioscorea rotundata</name>
    <dbReference type="NCBI Taxonomy" id="55577"/>
    <lineage>
        <taxon>Eukaryota</taxon>
        <taxon>Viridiplantae</taxon>
        <taxon>Streptophyta</taxon>
        <taxon>Embryophyta</taxon>
        <taxon>Tracheophyta</taxon>
        <taxon>Spermatophyta</taxon>
        <taxon>Magnoliopsida</taxon>
        <taxon>Liliopsida</taxon>
        <taxon>Dioscoreales</taxon>
        <taxon>Dioscoreaceae</taxon>
        <taxon>Dioscorea</taxon>
    </lineage>
</organism>
<accession>A0AB40D0Q9</accession>
<evidence type="ECO:0000256" key="3">
    <source>
        <dbReference type="ARBA" id="ARBA00022723"/>
    </source>
</evidence>
<keyword evidence="5" id="KW-0269">Exonuclease</keyword>
<dbReference type="PANTHER" id="PTHR30231:SF4">
    <property type="entry name" value="PROTEIN NEN2"/>
    <property type="match status" value="1"/>
</dbReference>
<evidence type="ECO:0000259" key="8">
    <source>
        <dbReference type="SMART" id="SM00479"/>
    </source>
</evidence>
<dbReference type="Pfam" id="PF00929">
    <property type="entry name" value="RNase_T"/>
    <property type="match status" value="1"/>
</dbReference>
<evidence type="ECO:0000313" key="9">
    <source>
        <dbReference type="Proteomes" id="UP001515500"/>
    </source>
</evidence>
<evidence type="ECO:0000256" key="6">
    <source>
        <dbReference type="ARBA" id="ARBA00022842"/>
    </source>
</evidence>
<evidence type="ECO:0000256" key="2">
    <source>
        <dbReference type="ARBA" id="ARBA00022722"/>
    </source>
</evidence>
<gene>
    <name evidence="10" type="primary">LOC120282519</name>
</gene>
<dbReference type="PANTHER" id="PTHR30231">
    <property type="entry name" value="DNA POLYMERASE III SUBUNIT EPSILON"/>
    <property type="match status" value="1"/>
</dbReference>
<dbReference type="AlphaFoldDB" id="A0AB40D0Q9"/>
<dbReference type="GO" id="GO:0003676">
    <property type="term" value="F:nucleic acid binding"/>
    <property type="evidence" value="ECO:0007669"/>
    <property type="project" value="InterPro"/>
</dbReference>
<reference evidence="10" key="1">
    <citation type="submission" date="2025-08" db="UniProtKB">
        <authorList>
            <consortium name="RefSeq"/>
        </authorList>
    </citation>
    <scope>IDENTIFICATION</scope>
</reference>
<evidence type="ECO:0000313" key="10">
    <source>
        <dbReference type="RefSeq" id="XP_039145277.1"/>
    </source>
</evidence>
<keyword evidence="2" id="KW-0540">Nuclease</keyword>
<name>A0AB40D0Q9_DIOCR</name>
<keyword evidence="4" id="KW-0378">Hydrolase</keyword>
<dbReference type="RefSeq" id="XP_039145277.1">
    <property type="nucleotide sequence ID" value="XM_039289343.1"/>
</dbReference>
<evidence type="ECO:0000256" key="1">
    <source>
        <dbReference type="ARBA" id="ARBA00001946"/>
    </source>
</evidence>
<keyword evidence="9" id="KW-1185">Reference proteome</keyword>
<evidence type="ECO:0000256" key="7">
    <source>
        <dbReference type="SAM" id="MobiDB-lite"/>
    </source>
</evidence>
<comment type="cofactor">
    <cofactor evidence="1">
        <name>Mg(2+)</name>
        <dbReference type="ChEBI" id="CHEBI:18420"/>
    </cofactor>
</comment>
<dbReference type="GO" id="GO:0046872">
    <property type="term" value="F:metal ion binding"/>
    <property type="evidence" value="ECO:0007669"/>
    <property type="project" value="UniProtKB-KW"/>
</dbReference>
<evidence type="ECO:0000256" key="5">
    <source>
        <dbReference type="ARBA" id="ARBA00022839"/>
    </source>
</evidence>
<proteinExistence type="predicted"/>
<dbReference type="Proteomes" id="UP001515500">
    <property type="component" value="Chromosome 18"/>
</dbReference>
<dbReference type="InterPro" id="IPR036397">
    <property type="entry name" value="RNaseH_sf"/>
</dbReference>
<dbReference type="Gene3D" id="3.30.420.10">
    <property type="entry name" value="Ribonuclease H-like superfamily/Ribonuclease H"/>
    <property type="match status" value="1"/>
</dbReference>
<dbReference type="FunFam" id="3.30.420.10:FF:000040">
    <property type="entry name" value="Exonuclease family protein"/>
    <property type="match status" value="1"/>
</dbReference>
<keyword evidence="6" id="KW-0460">Magnesium</keyword>
<feature type="compositionally biased region" description="Polar residues" evidence="7">
    <location>
        <begin position="223"/>
        <end position="236"/>
    </location>
</feature>
<dbReference type="InterPro" id="IPR012337">
    <property type="entry name" value="RNaseH-like_sf"/>
</dbReference>
<feature type="region of interest" description="Disordered" evidence="7">
    <location>
        <begin position="223"/>
        <end position="242"/>
    </location>
</feature>